<dbReference type="Gene3D" id="1.10.10.10">
    <property type="entry name" value="Winged helix-like DNA-binding domain superfamily/Winged helix DNA-binding domain"/>
    <property type="match status" value="1"/>
</dbReference>
<reference evidence="8 9" key="1">
    <citation type="journal article" date="2015" name="Genome Biol. Evol.">
        <title>Characterization of Three Mycobacterium spp. with Potential Use in Bioremediation by Genome Sequencing and Comparative Genomics.</title>
        <authorList>
            <person name="Das S."/>
            <person name="Pettersson B.M."/>
            <person name="Behra P.R."/>
            <person name="Ramesh M."/>
            <person name="Dasgupta S."/>
            <person name="Bhattacharya A."/>
            <person name="Kirsebom L.A."/>
        </authorList>
    </citation>
    <scope>NUCLEOTIDE SEQUENCE [LARGE SCALE GENOMIC DNA]</scope>
    <source>
        <strain evidence="8 9">DSM 43826</strain>
    </source>
</reference>
<keyword evidence="4" id="KW-0804">Transcription</keyword>
<keyword evidence="9" id="KW-1185">Reference proteome</keyword>
<dbReference type="Pfam" id="PF00126">
    <property type="entry name" value="HTH_1"/>
    <property type="match status" value="1"/>
</dbReference>
<dbReference type="SUPFAM" id="SSF53850">
    <property type="entry name" value="Periplasmic binding protein-like II"/>
    <property type="match status" value="1"/>
</dbReference>
<comment type="similarity">
    <text evidence="1">Belongs to the LysR transcriptional regulatory family.</text>
</comment>
<dbReference type="InterPro" id="IPR050950">
    <property type="entry name" value="HTH-type_LysR_regulators"/>
</dbReference>
<dbReference type="PATRIC" id="fig|37916.4.peg.275"/>
<evidence type="ECO:0000313" key="8">
    <source>
        <dbReference type="EMBL" id="KMO83799.1"/>
    </source>
</evidence>
<proteinExistence type="inferred from homology"/>
<sequence>MHSEILMQQLEYLTALARERHFGRAATACNVSQPTLSVAIRRLERELGVVIVLRGRRFEGFTDEGSRVITWAHRILAERDELLADVERMRGGLSATARVGAIPTSVPATPLLSARFLRDNPAATVRIDATSSREIARRLADFEIDAGLTYLDDETPPGCRRVELYRERYVLLAPAAHPLMQLGEIRWSDAAKMALCALVPTMRNRRIIDANMAADGARFLPIVESDNVGALFAHLTDTGLATVACHTWLHAFGVPPGMAARPMQQNGPGPTVGLIVLDREPNSIVAEALVAAAKATGFTAILQTALDRWTSNDPHSPAL</sequence>
<name>A0A0J6WMI2_9MYCO</name>
<protein>
    <recommendedName>
        <fullName evidence="5">Probable hydrogen peroxide-inducible genes activator</fullName>
    </recommendedName>
</protein>
<dbReference type="STRING" id="37916.MCHLDSM_00259"/>
<dbReference type="Proteomes" id="UP000036513">
    <property type="component" value="Unassembled WGS sequence"/>
</dbReference>
<evidence type="ECO:0000256" key="5">
    <source>
        <dbReference type="ARBA" id="ARBA00040885"/>
    </source>
</evidence>
<dbReference type="PANTHER" id="PTHR30419">
    <property type="entry name" value="HTH-TYPE TRANSCRIPTIONAL REGULATOR YBHD"/>
    <property type="match status" value="1"/>
</dbReference>
<dbReference type="CDD" id="cd05466">
    <property type="entry name" value="PBP2_LTTR_substrate"/>
    <property type="match status" value="1"/>
</dbReference>
<keyword evidence="2" id="KW-0805">Transcription regulation</keyword>
<evidence type="ECO:0000256" key="3">
    <source>
        <dbReference type="ARBA" id="ARBA00023125"/>
    </source>
</evidence>
<dbReference type="SMR" id="A0A0J6WMI2"/>
<dbReference type="GO" id="GO:0003677">
    <property type="term" value="F:DNA binding"/>
    <property type="evidence" value="ECO:0007669"/>
    <property type="project" value="UniProtKB-KW"/>
</dbReference>
<comment type="caution">
    <text evidence="8">The sequence shown here is derived from an EMBL/GenBank/DDBJ whole genome shotgun (WGS) entry which is preliminary data.</text>
</comment>
<dbReference type="GO" id="GO:0003700">
    <property type="term" value="F:DNA-binding transcription factor activity"/>
    <property type="evidence" value="ECO:0007669"/>
    <property type="project" value="InterPro"/>
</dbReference>
<evidence type="ECO:0000256" key="4">
    <source>
        <dbReference type="ARBA" id="ARBA00023163"/>
    </source>
</evidence>
<accession>A0A0J6WMI2</accession>
<organism evidence="8 9">
    <name type="scientific">Mycolicibacterium chlorophenolicum</name>
    <dbReference type="NCBI Taxonomy" id="37916"/>
    <lineage>
        <taxon>Bacteria</taxon>
        <taxon>Bacillati</taxon>
        <taxon>Actinomycetota</taxon>
        <taxon>Actinomycetes</taxon>
        <taxon>Mycobacteriales</taxon>
        <taxon>Mycobacteriaceae</taxon>
        <taxon>Mycolicibacterium</taxon>
    </lineage>
</organism>
<dbReference type="PANTHER" id="PTHR30419:SF31">
    <property type="entry name" value="BLR3139 PROTEIN"/>
    <property type="match status" value="1"/>
</dbReference>
<keyword evidence="3" id="KW-0238">DNA-binding</keyword>
<evidence type="ECO:0000313" key="9">
    <source>
        <dbReference type="Proteomes" id="UP000036513"/>
    </source>
</evidence>
<evidence type="ECO:0000256" key="6">
    <source>
        <dbReference type="ARBA" id="ARBA00056658"/>
    </source>
</evidence>
<dbReference type="FunFam" id="1.10.10.10:FF:000001">
    <property type="entry name" value="LysR family transcriptional regulator"/>
    <property type="match status" value="1"/>
</dbReference>
<dbReference type="SUPFAM" id="SSF46785">
    <property type="entry name" value="Winged helix' DNA-binding domain"/>
    <property type="match status" value="1"/>
</dbReference>
<dbReference type="InterPro" id="IPR005119">
    <property type="entry name" value="LysR_subst-bd"/>
</dbReference>
<evidence type="ECO:0000259" key="7">
    <source>
        <dbReference type="PROSITE" id="PS50931"/>
    </source>
</evidence>
<feature type="domain" description="HTH lysR-type" evidence="7">
    <location>
        <begin position="5"/>
        <end position="62"/>
    </location>
</feature>
<dbReference type="InterPro" id="IPR036390">
    <property type="entry name" value="WH_DNA-bd_sf"/>
</dbReference>
<evidence type="ECO:0000256" key="2">
    <source>
        <dbReference type="ARBA" id="ARBA00023015"/>
    </source>
</evidence>
<dbReference type="GO" id="GO:0005829">
    <property type="term" value="C:cytosol"/>
    <property type="evidence" value="ECO:0007669"/>
    <property type="project" value="TreeGrafter"/>
</dbReference>
<dbReference type="Pfam" id="PF03466">
    <property type="entry name" value="LysR_substrate"/>
    <property type="match status" value="1"/>
</dbReference>
<gene>
    <name evidence="8" type="primary">oxyR_1</name>
    <name evidence="8" type="ORF">MCHLDSM_00259</name>
</gene>
<dbReference type="EMBL" id="JYNL01000002">
    <property type="protein sequence ID" value="KMO83799.1"/>
    <property type="molecule type" value="Genomic_DNA"/>
</dbReference>
<dbReference type="PRINTS" id="PR00039">
    <property type="entry name" value="HTHLYSR"/>
</dbReference>
<evidence type="ECO:0000256" key="1">
    <source>
        <dbReference type="ARBA" id="ARBA00009437"/>
    </source>
</evidence>
<dbReference type="AlphaFoldDB" id="A0A0J6WMI2"/>
<dbReference type="InterPro" id="IPR036388">
    <property type="entry name" value="WH-like_DNA-bd_sf"/>
</dbReference>
<dbReference type="Gene3D" id="3.40.190.290">
    <property type="match status" value="1"/>
</dbReference>
<dbReference type="PROSITE" id="PS50931">
    <property type="entry name" value="HTH_LYSR"/>
    <property type="match status" value="1"/>
</dbReference>
<comment type="function">
    <text evidence="6">Required for the induction the katG gene for catalase. Involved in the response to hydrogen peroxide.</text>
</comment>
<dbReference type="InterPro" id="IPR000847">
    <property type="entry name" value="LysR_HTH_N"/>
</dbReference>